<evidence type="ECO:0000259" key="8">
    <source>
        <dbReference type="Pfam" id="PF01261"/>
    </source>
</evidence>
<keyword evidence="4" id="KW-0227">DNA damage</keyword>
<dbReference type="RefSeq" id="WP_137064600.1">
    <property type="nucleotide sequence ID" value="NZ_CP040748.1"/>
</dbReference>
<evidence type="ECO:0000256" key="3">
    <source>
        <dbReference type="ARBA" id="ARBA00022723"/>
    </source>
</evidence>
<evidence type="ECO:0000256" key="4">
    <source>
        <dbReference type="ARBA" id="ARBA00022763"/>
    </source>
</evidence>
<keyword evidence="3" id="KW-0479">Metal-binding</keyword>
<comment type="similarity">
    <text evidence="2">Belongs to the AP endonuclease 2 family.</text>
</comment>
<dbReference type="SUPFAM" id="SSF51658">
    <property type="entry name" value="Xylose isomerase-like"/>
    <property type="match status" value="1"/>
</dbReference>
<dbReference type="GO" id="GO:0008833">
    <property type="term" value="F:deoxyribonuclease IV (phage-T4-induced) activity"/>
    <property type="evidence" value="ECO:0007669"/>
    <property type="project" value="UniProtKB-EC"/>
</dbReference>
<dbReference type="AlphaFoldDB" id="A0A4U2YRV7"/>
<dbReference type="InterPro" id="IPR001719">
    <property type="entry name" value="AP_endonuc_2"/>
</dbReference>
<dbReference type="InterPro" id="IPR036237">
    <property type="entry name" value="Xyl_isomerase-like_sf"/>
</dbReference>
<evidence type="ECO:0000313" key="9">
    <source>
        <dbReference type="EMBL" id="TKI64138.1"/>
    </source>
</evidence>
<dbReference type="PROSITE" id="PS00730">
    <property type="entry name" value="AP_NUCLEASE_F2_2"/>
    <property type="match status" value="1"/>
</dbReference>
<evidence type="ECO:0000313" key="10">
    <source>
        <dbReference type="Proteomes" id="UP000307808"/>
    </source>
</evidence>
<dbReference type="EMBL" id="SZPY01000001">
    <property type="protein sequence ID" value="TKI64138.1"/>
    <property type="molecule type" value="Genomic_DNA"/>
</dbReference>
<name>A0A4U2YRV7_9ACTN</name>
<comment type="cofactor">
    <cofactor evidence="1">
        <name>Zn(2+)</name>
        <dbReference type="ChEBI" id="CHEBI:29105"/>
    </cofactor>
</comment>
<dbReference type="PANTHER" id="PTHR21445">
    <property type="entry name" value="ENDONUCLEASE IV ENDODEOXYRIBONUCLEASE IV"/>
    <property type="match status" value="1"/>
</dbReference>
<dbReference type="NCBIfam" id="TIGR00587">
    <property type="entry name" value="nfo"/>
    <property type="match status" value="1"/>
</dbReference>
<evidence type="ECO:0000256" key="6">
    <source>
        <dbReference type="ARBA" id="ARBA00022833"/>
    </source>
</evidence>
<dbReference type="Proteomes" id="UP000307808">
    <property type="component" value="Unassembled WGS sequence"/>
</dbReference>
<dbReference type="NCBIfam" id="NF002198">
    <property type="entry name" value="PRK01060.1-3"/>
    <property type="match status" value="1"/>
</dbReference>
<dbReference type="OrthoDB" id="9805666at2"/>
<keyword evidence="5 9" id="KW-0378">Hydrolase</keyword>
<protein>
    <submittedName>
        <fullName evidence="9">Deoxyribonuclease IV</fullName>
        <ecNumber evidence="9">3.1.21.2</ecNumber>
    </submittedName>
</protein>
<organism evidence="9 10">
    <name type="scientific">Nocardioides jishulii</name>
    <dbReference type="NCBI Taxonomy" id="2575440"/>
    <lineage>
        <taxon>Bacteria</taxon>
        <taxon>Bacillati</taxon>
        <taxon>Actinomycetota</taxon>
        <taxon>Actinomycetes</taxon>
        <taxon>Propionibacteriales</taxon>
        <taxon>Nocardioidaceae</taxon>
        <taxon>Nocardioides</taxon>
    </lineage>
</organism>
<dbReference type="PANTHER" id="PTHR21445:SF0">
    <property type="entry name" value="APURINIC-APYRIMIDINIC ENDONUCLEASE"/>
    <property type="match status" value="1"/>
</dbReference>
<feature type="domain" description="Xylose isomerase-like TIM barrel" evidence="8">
    <location>
        <begin position="17"/>
        <end position="262"/>
    </location>
</feature>
<evidence type="ECO:0000256" key="1">
    <source>
        <dbReference type="ARBA" id="ARBA00001947"/>
    </source>
</evidence>
<dbReference type="PROSITE" id="PS51432">
    <property type="entry name" value="AP_NUCLEASE_F2_4"/>
    <property type="match status" value="1"/>
</dbReference>
<dbReference type="GO" id="GO:0003906">
    <property type="term" value="F:DNA-(apurinic or apyrimidinic site) endonuclease activity"/>
    <property type="evidence" value="ECO:0007669"/>
    <property type="project" value="TreeGrafter"/>
</dbReference>
<sequence>MTSFAIGAHVASDDPVQHAQARGMSVVQMFLGDPQSYKGPVVEYAGGAEALKAAAEEAGVDIYVHAPYVINVATTNNRIRIPSRKLLQQHVNAAASIGAKGLVVHGGHVNKTDDPEKGFDNWRKAIEATDLAVPVLIENTAGGDNAMTRHLDRIGRVFEAISSAEGADRVGFCLDTCHAHAGGNDLETVVERVRAVTGRIDLVHGNDSRDAFDSGADRHANLGHGQIDPDLLATVIRAAGAPVILETPGSVEDHVADASWLTSRL</sequence>
<dbReference type="SMART" id="SM00518">
    <property type="entry name" value="AP2Ec"/>
    <property type="match status" value="1"/>
</dbReference>
<dbReference type="InterPro" id="IPR013022">
    <property type="entry name" value="Xyl_isomerase-like_TIM-brl"/>
</dbReference>
<dbReference type="GO" id="GO:0008270">
    <property type="term" value="F:zinc ion binding"/>
    <property type="evidence" value="ECO:0007669"/>
    <property type="project" value="InterPro"/>
</dbReference>
<evidence type="ECO:0000256" key="7">
    <source>
        <dbReference type="ARBA" id="ARBA00023204"/>
    </source>
</evidence>
<dbReference type="InterPro" id="IPR018246">
    <property type="entry name" value="AP_endonuc_F2_Zn_BS"/>
</dbReference>
<dbReference type="EC" id="3.1.21.2" evidence="9"/>
<reference evidence="9 10" key="1">
    <citation type="submission" date="2019-04" db="EMBL/GenBank/DDBJ databases">
        <authorList>
            <person name="Dong K."/>
        </authorList>
    </citation>
    <scope>NUCLEOTIDE SEQUENCE [LARGE SCALE GENOMIC DNA]</scope>
    <source>
        <strain evidence="10">dk3543</strain>
    </source>
</reference>
<proteinExistence type="inferred from homology"/>
<evidence type="ECO:0000256" key="5">
    <source>
        <dbReference type="ARBA" id="ARBA00022801"/>
    </source>
</evidence>
<evidence type="ECO:0000256" key="2">
    <source>
        <dbReference type="ARBA" id="ARBA00005340"/>
    </source>
</evidence>
<dbReference type="GO" id="GO:0003677">
    <property type="term" value="F:DNA binding"/>
    <property type="evidence" value="ECO:0007669"/>
    <property type="project" value="InterPro"/>
</dbReference>
<dbReference type="GO" id="GO:0006284">
    <property type="term" value="P:base-excision repair"/>
    <property type="evidence" value="ECO:0007669"/>
    <property type="project" value="TreeGrafter"/>
</dbReference>
<dbReference type="Pfam" id="PF01261">
    <property type="entry name" value="AP_endonuc_2"/>
    <property type="match status" value="1"/>
</dbReference>
<keyword evidence="7" id="KW-0234">DNA repair</keyword>
<accession>A0A4U2YRV7</accession>
<gene>
    <name evidence="9" type="ORF">FC770_02940</name>
</gene>
<keyword evidence="6" id="KW-0862">Zinc</keyword>
<dbReference type="GO" id="GO:0008081">
    <property type="term" value="F:phosphoric diester hydrolase activity"/>
    <property type="evidence" value="ECO:0007669"/>
    <property type="project" value="TreeGrafter"/>
</dbReference>
<dbReference type="Gene3D" id="3.20.20.150">
    <property type="entry name" value="Divalent-metal-dependent TIM barrel enzymes"/>
    <property type="match status" value="1"/>
</dbReference>
<comment type="caution">
    <text evidence="9">The sequence shown here is derived from an EMBL/GenBank/DDBJ whole genome shotgun (WGS) entry which is preliminary data.</text>
</comment>
<keyword evidence="10" id="KW-1185">Reference proteome</keyword>